<keyword evidence="2" id="KW-1185">Reference proteome</keyword>
<gene>
    <name evidence="1" type="ORF">L6637_02300</name>
</gene>
<evidence type="ECO:0008006" key="3">
    <source>
        <dbReference type="Google" id="ProtNLM"/>
    </source>
</evidence>
<reference evidence="1" key="1">
    <citation type="submission" date="2022-01" db="EMBL/GenBank/DDBJ databases">
        <title>Genome sequnece data of strain Bradyrhizobium sp. nov.</title>
        <authorList>
            <person name="Zhang J."/>
        </authorList>
    </citation>
    <scope>NUCLEOTIDE SEQUENCE</scope>
    <source>
        <strain evidence="1">WYCCWR 12774</strain>
    </source>
</reference>
<proteinExistence type="predicted"/>
<dbReference type="EMBL" id="JAKLUA010000001">
    <property type="protein sequence ID" value="MCG2665763.1"/>
    <property type="molecule type" value="Genomic_DNA"/>
</dbReference>
<evidence type="ECO:0000313" key="1">
    <source>
        <dbReference type="EMBL" id="MCG2665763.1"/>
    </source>
</evidence>
<dbReference type="Proteomes" id="UP001139012">
    <property type="component" value="Unassembled WGS sequence"/>
</dbReference>
<protein>
    <recommendedName>
        <fullName evidence="3">TnsA endonuclease N-terminal domain-containing protein</fullName>
    </recommendedName>
</protein>
<accession>A0ABS9LFP8</accession>
<organism evidence="1 2">
    <name type="scientific">Bradyrhizobium zhengyangense</name>
    <dbReference type="NCBI Taxonomy" id="2911009"/>
    <lineage>
        <taxon>Bacteria</taxon>
        <taxon>Pseudomonadati</taxon>
        <taxon>Pseudomonadota</taxon>
        <taxon>Alphaproteobacteria</taxon>
        <taxon>Hyphomicrobiales</taxon>
        <taxon>Nitrobacteraceae</taxon>
        <taxon>Bradyrhizobium</taxon>
    </lineage>
</organism>
<sequence>MAIRKNSERPPQVGQFVSVKCGGSVPVRHPLMRDALLQAALDPTVRSIEYLPAIPAAPPTWDIDAIVIERDDCRYYLDIVEARPRRSTAQRLMITQALLDLGLRPLVRMESDVMREPRCTNARAVFAHAGRPVDVGLRLQILGALTEDGAMPLGELLLRLRSHRDPVAAVMSLACSDLIELDLISTPLGPRTVTRLRE</sequence>
<dbReference type="RefSeq" id="WP_237868983.1">
    <property type="nucleotide sequence ID" value="NZ_JAKLUA010000001.1"/>
</dbReference>
<evidence type="ECO:0000313" key="2">
    <source>
        <dbReference type="Proteomes" id="UP001139012"/>
    </source>
</evidence>
<name>A0ABS9LFP8_9BRAD</name>
<comment type="caution">
    <text evidence="1">The sequence shown here is derived from an EMBL/GenBank/DDBJ whole genome shotgun (WGS) entry which is preliminary data.</text>
</comment>